<evidence type="ECO:0000313" key="1">
    <source>
        <dbReference type="EMBL" id="QPR53049.1"/>
    </source>
</evidence>
<dbReference type="AlphaFoldDB" id="A0A0T6UW30"/>
<dbReference type="Pfam" id="PF10982">
    <property type="entry name" value="DUF2789"/>
    <property type="match status" value="1"/>
</dbReference>
<dbReference type="InterPro" id="IPR038086">
    <property type="entry name" value="DUF2789_sf"/>
</dbReference>
<organism evidence="1 2">
    <name type="scientific">Aeromonas allosaccharophila</name>
    <dbReference type="NCBI Taxonomy" id="656"/>
    <lineage>
        <taxon>Bacteria</taxon>
        <taxon>Pseudomonadati</taxon>
        <taxon>Pseudomonadota</taxon>
        <taxon>Gammaproteobacteria</taxon>
        <taxon>Aeromonadales</taxon>
        <taxon>Aeromonadaceae</taxon>
        <taxon>Aeromonas</taxon>
    </lineage>
</organism>
<dbReference type="RefSeq" id="WP_058052218.1">
    <property type="nucleotide sequence ID" value="NZ_CP065745.1"/>
</dbReference>
<dbReference type="EMBL" id="CP065745">
    <property type="protein sequence ID" value="QPR53049.1"/>
    <property type="molecule type" value="Genomic_DNA"/>
</dbReference>
<dbReference type="GeneID" id="60786177"/>
<dbReference type="KEGG" id="aall:I6G90_11185"/>
<gene>
    <name evidence="1" type="ORF">I6G90_11185</name>
</gene>
<accession>A0A0T6UW30</accession>
<dbReference type="InterPro" id="IPR021250">
    <property type="entry name" value="DUF2789"/>
</dbReference>
<dbReference type="Proteomes" id="UP000595101">
    <property type="component" value="Chromosome"/>
</dbReference>
<sequence length="78" mass="9049">MEPLVHDLPALFAQLGMANDELSLHRFVHDHHLDNETLLPEATFWSAAQASFLRDALWHDSDWCEAIDQLDVMLRQPR</sequence>
<reference evidence="1 2" key="1">
    <citation type="submission" date="2020-12" db="EMBL/GenBank/DDBJ databases">
        <title>FDA dAtabase for Regulatory Grade micrObial Sequences (FDA-ARGOS): Supporting development and validation of Infectious Disease Dx tests.</title>
        <authorList>
            <person name="Sproer C."/>
            <person name="Gronow S."/>
            <person name="Severitt S."/>
            <person name="Schroder I."/>
            <person name="Tallon L."/>
            <person name="Sadzewicz L."/>
            <person name="Zhao X."/>
            <person name="Boylan J."/>
            <person name="Ott S."/>
            <person name="Bowen H."/>
            <person name="Vavikolanu K."/>
            <person name="Mehta A."/>
            <person name="Aluvathingal J."/>
            <person name="Nadendla S."/>
            <person name="Lowell S."/>
            <person name="Myers T."/>
            <person name="Yan Y."/>
            <person name="Sichtig H."/>
        </authorList>
    </citation>
    <scope>NUCLEOTIDE SEQUENCE [LARGE SCALE GENOMIC DNA]</scope>
    <source>
        <strain evidence="1 2">FDAARGOS_933</strain>
    </source>
</reference>
<evidence type="ECO:0000313" key="2">
    <source>
        <dbReference type="Proteomes" id="UP000595101"/>
    </source>
</evidence>
<name>A0A0T6UW30_9GAMM</name>
<protein>
    <submittedName>
        <fullName evidence="1">DUF2789 domain-containing protein</fullName>
    </submittedName>
</protein>
<proteinExistence type="predicted"/>
<dbReference type="Gene3D" id="1.10.10.1130">
    <property type="entry name" value="Uncharacterised protein PF10982, DUF2789"/>
    <property type="match status" value="1"/>
</dbReference>